<reference evidence="2" key="2">
    <citation type="submission" date="2023-05" db="EMBL/GenBank/DDBJ databases">
        <authorList>
            <consortium name="Lawrence Berkeley National Laboratory"/>
            <person name="Steindorff A."/>
            <person name="Hensen N."/>
            <person name="Bonometti L."/>
            <person name="Westerberg I."/>
            <person name="Brannstrom I.O."/>
            <person name="Guillou S."/>
            <person name="Cros-Aarteil S."/>
            <person name="Calhoun S."/>
            <person name="Haridas S."/>
            <person name="Kuo A."/>
            <person name="Mondo S."/>
            <person name="Pangilinan J."/>
            <person name="Riley R."/>
            <person name="Labutti K."/>
            <person name="Andreopoulos B."/>
            <person name="Lipzen A."/>
            <person name="Chen C."/>
            <person name="Yanf M."/>
            <person name="Daum C."/>
            <person name="Ng V."/>
            <person name="Clum A."/>
            <person name="Ohm R."/>
            <person name="Martin F."/>
            <person name="Silar P."/>
            <person name="Natvig D."/>
            <person name="Lalanne C."/>
            <person name="Gautier V."/>
            <person name="Ament-Velasquez S.L."/>
            <person name="Kruys A."/>
            <person name="Hutchinson M.I."/>
            <person name="Powell A.J."/>
            <person name="Barry K."/>
            <person name="Miller A.N."/>
            <person name="Grigoriev I.V."/>
            <person name="Debuchy R."/>
            <person name="Gladieux P."/>
            <person name="Thoren M.H."/>
            <person name="Johannesson H."/>
        </authorList>
    </citation>
    <scope>NUCLEOTIDE SEQUENCE</scope>
    <source>
        <strain evidence="2">CBS 141.50</strain>
    </source>
</reference>
<dbReference type="RefSeq" id="XP_062640296.1">
    <property type="nucleotide sequence ID" value="XM_062785446.1"/>
</dbReference>
<dbReference type="Pfam" id="PF26001">
    <property type="entry name" value="Pex8"/>
    <property type="match status" value="1"/>
</dbReference>
<dbReference type="EMBL" id="MU853558">
    <property type="protein sequence ID" value="KAK4146925.1"/>
    <property type="molecule type" value="Genomic_DNA"/>
</dbReference>
<evidence type="ECO:0000256" key="1">
    <source>
        <dbReference type="SAM" id="MobiDB-lite"/>
    </source>
</evidence>
<feature type="compositionally biased region" description="Low complexity" evidence="1">
    <location>
        <begin position="89"/>
        <end position="114"/>
    </location>
</feature>
<evidence type="ECO:0000313" key="2">
    <source>
        <dbReference type="EMBL" id="KAK4146925.1"/>
    </source>
</evidence>
<dbReference type="GeneID" id="87822059"/>
<gene>
    <name evidence="2" type="ORF">C8A04DRAFT_9327</name>
</gene>
<keyword evidence="3" id="KW-1185">Reference proteome</keyword>
<dbReference type="InterPro" id="IPR055334">
    <property type="entry name" value="PEX8-like"/>
</dbReference>
<protein>
    <recommendedName>
        <fullName evidence="4">Peroxisomal membrane protein PEX17</fullName>
    </recommendedName>
</protein>
<dbReference type="Proteomes" id="UP001302676">
    <property type="component" value="Unassembled WGS sequence"/>
</dbReference>
<name>A0AAN6VAC8_9PEZI</name>
<evidence type="ECO:0008006" key="4">
    <source>
        <dbReference type="Google" id="ProtNLM"/>
    </source>
</evidence>
<proteinExistence type="predicted"/>
<dbReference type="PANTHER" id="PTHR39214">
    <property type="entry name" value="MICROBODY (PEROXISOME) BIOGENESIS PROTEIN PEROXIN 8 (EUROFUNG)"/>
    <property type="match status" value="1"/>
</dbReference>
<dbReference type="PANTHER" id="PTHR39214:SF1">
    <property type="entry name" value="MICROBODY (PEROXISOME) BIOGENESIS PROTEIN PEROXIN 8 (EUROFUNG)"/>
    <property type="match status" value="1"/>
</dbReference>
<feature type="region of interest" description="Disordered" evidence="1">
    <location>
        <begin position="603"/>
        <end position="625"/>
    </location>
</feature>
<reference evidence="2" key="1">
    <citation type="journal article" date="2023" name="Mol. Phylogenet. Evol.">
        <title>Genome-scale phylogeny and comparative genomics of the fungal order Sordariales.</title>
        <authorList>
            <person name="Hensen N."/>
            <person name="Bonometti L."/>
            <person name="Westerberg I."/>
            <person name="Brannstrom I.O."/>
            <person name="Guillou S."/>
            <person name="Cros-Aarteil S."/>
            <person name="Calhoun S."/>
            <person name="Haridas S."/>
            <person name="Kuo A."/>
            <person name="Mondo S."/>
            <person name="Pangilinan J."/>
            <person name="Riley R."/>
            <person name="LaButti K."/>
            <person name="Andreopoulos B."/>
            <person name="Lipzen A."/>
            <person name="Chen C."/>
            <person name="Yan M."/>
            <person name="Daum C."/>
            <person name="Ng V."/>
            <person name="Clum A."/>
            <person name="Steindorff A."/>
            <person name="Ohm R.A."/>
            <person name="Martin F."/>
            <person name="Silar P."/>
            <person name="Natvig D.O."/>
            <person name="Lalanne C."/>
            <person name="Gautier V."/>
            <person name="Ament-Velasquez S.L."/>
            <person name="Kruys A."/>
            <person name="Hutchinson M.I."/>
            <person name="Powell A.J."/>
            <person name="Barry K."/>
            <person name="Miller A.N."/>
            <person name="Grigoriev I.V."/>
            <person name="Debuchy R."/>
            <person name="Gladieux P."/>
            <person name="Hiltunen Thoren M."/>
            <person name="Johannesson H."/>
        </authorList>
    </citation>
    <scope>NUCLEOTIDE SEQUENCE</scope>
    <source>
        <strain evidence="2">CBS 141.50</strain>
    </source>
</reference>
<organism evidence="2 3">
    <name type="scientific">Dichotomopilus funicola</name>
    <dbReference type="NCBI Taxonomy" id="1934379"/>
    <lineage>
        <taxon>Eukaryota</taxon>
        <taxon>Fungi</taxon>
        <taxon>Dikarya</taxon>
        <taxon>Ascomycota</taxon>
        <taxon>Pezizomycotina</taxon>
        <taxon>Sordariomycetes</taxon>
        <taxon>Sordariomycetidae</taxon>
        <taxon>Sordariales</taxon>
        <taxon>Chaetomiaceae</taxon>
        <taxon>Dichotomopilus</taxon>
    </lineage>
</organism>
<dbReference type="AlphaFoldDB" id="A0AAN6VAC8"/>
<evidence type="ECO:0000313" key="3">
    <source>
        <dbReference type="Proteomes" id="UP001302676"/>
    </source>
</evidence>
<feature type="region of interest" description="Disordered" evidence="1">
    <location>
        <begin position="89"/>
        <end position="118"/>
    </location>
</feature>
<sequence>MSIDRLLTTVLQQYQDIHDDARTEQLFGSTAVLLTNLANPLNLSLLTSQLLIAPAIWGRRDGMRTCYRIISIFNTAAIHVRRNELENAQNKAKLQQQKGNLGNVPQQQQQQQQQRAGSGLSANAWTAAVLKGADDQSGRWQHLLVFSGVLMGMEGNQRQSLSRGMRDTVERAVVTATNLAVRSRDPEPPAPSGPVALALNYAFPLLSDATRHGLDGDALVPVATRAMLGGDGLQDGLFLAGIDQDVRQAEQRFMWEEVSPSYLHLRQLEQRPLVAGLGPLSTLLAFAVSHARDAGVVHQLQDDLVAFTGRLLQHWQASKLSELDISEEKLFLTPETLDTTWQGLWNFLKKVMYAVVAVLHAVVARSLLDGRLMHHTVAPSVASQTLHALRNLYFVSSRNGSDAFQIYAFTYLTSLDILTRHGPAAAAFLRSILPSSSPSFAPSSSSGSLPQGTTTIPLHPLHRTLDLFYLNTAEHLPLHLPTPDCDALIIQPATAYLHPPSPIIPLSATMTQLFEAAHSAVLSVLSCPHNAPLTAPLVPFYADALFAAFPAHISPRQFRLAFKTLVQILSPPFAREWEQAGLADVLLEMVRFRVAGAGSVPLHLSPSSPSSPPPPASGPAAEEGEDLTEQSSLVLALIDTLPFLRADMFEEWMGLTAAAISDIVGERYREGVRRRFWEVLVSGEMDVERAAVALGWWGTRGGREAVLFGGGVPGSGFVRGGGDKGGEFMMSGALVEEGGRESKL</sequence>
<accession>A0AAN6VAC8</accession>
<comment type="caution">
    <text evidence="2">The sequence shown here is derived from an EMBL/GenBank/DDBJ whole genome shotgun (WGS) entry which is preliminary data.</text>
</comment>